<reference evidence="2 3" key="1">
    <citation type="journal article" date="2010" name="Nat. Biotechnol.">
        <title>Genome sequence of the model mushroom Schizophyllum commune.</title>
        <authorList>
            <person name="Ohm R.A."/>
            <person name="de Jong J.F."/>
            <person name="Lugones L.G."/>
            <person name="Aerts A."/>
            <person name="Kothe E."/>
            <person name="Stajich J.E."/>
            <person name="de Vries R.P."/>
            <person name="Record E."/>
            <person name="Levasseur A."/>
            <person name="Baker S.E."/>
            <person name="Bartholomew K.A."/>
            <person name="Coutinho P.M."/>
            <person name="Erdmann S."/>
            <person name="Fowler T.J."/>
            <person name="Gathman A.C."/>
            <person name="Lombard V."/>
            <person name="Henrissat B."/>
            <person name="Knabe N."/>
            <person name="Kuees U."/>
            <person name="Lilly W.W."/>
            <person name="Lindquist E."/>
            <person name="Lucas S."/>
            <person name="Magnuson J.K."/>
            <person name="Piumi F."/>
            <person name="Raudaskoski M."/>
            <person name="Salamov A."/>
            <person name="Schmutz J."/>
            <person name="Schwarze F.W.M.R."/>
            <person name="vanKuyk P.A."/>
            <person name="Horton J.S."/>
            <person name="Grigoriev I.V."/>
            <person name="Woesten H.A.B."/>
        </authorList>
    </citation>
    <scope>NUCLEOTIDE SEQUENCE [LARGE SCALE GENOMIC DNA]</scope>
    <source>
        <strain evidence="3">H4-8 / FGSC 9210</strain>
    </source>
</reference>
<feature type="transmembrane region" description="Helical" evidence="1">
    <location>
        <begin position="33"/>
        <end position="52"/>
    </location>
</feature>
<accession>D8QBE8</accession>
<keyword evidence="3" id="KW-1185">Reference proteome</keyword>
<organism evidence="3">
    <name type="scientific">Schizophyllum commune (strain H4-8 / FGSC 9210)</name>
    <name type="common">Split gill fungus</name>
    <dbReference type="NCBI Taxonomy" id="578458"/>
    <lineage>
        <taxon>Eukaryota</taxon>
        <taxon>Fungi</taxon>
        <taxon>Dikarya</taxon>
        <taxon>Basidiomycota</taxon>
        <taxon>Agaricomycotina</taxon>
        <taxon>Agaricomycetes</taxon>
        <taxon>Agaricomycetidae</taxon>
        <taxon>Agaricales</taxon>
        <taxon>Schizophyllaceae</taxon>
        <taxon>Schizophyllum</taxon>
    </lineage>
</organism>
<gene>
    <name evidence="2" type="ORF">SCHCODRAFT_58473</name>
</gene>
<dbReference type="AlphaFoldDB" id="D8QBE8"/>
<name>D8QBE8_SCHCM</name>
<keyword evidence="1" id="KW-0472">Membrane</keyword>
<evidence type="ECO:0000313" key="2">
    <source>
        <dbReference type="EMBL" id="EFI94344.1"/>
    </source>
</evidence>
<dbReference type="OrthoDB" id="2558918at2759"/>
<dbReference type="EMBL" id="GL377309">
    <property type="protein sequence ID" value="EFI94344.1"/>
    <property type="molecule type" value="Genomic_DNA"/>
</dbReference>
<dbReference type="RefSeq" id="XP_003029247.1">
    <property type="nucleotide sequence ID" value="XM_003029201.1"/>
</dbReference>
<feature type="transmembrane region" description="Helical" evidence="1">
    <location>
        <begin position="116"/>
        <end position="134"/>
    </location>
</feature>
<dbReference type="KEGG" id="scm:SCHCO_01101792"/>
<feature type="transmembrane region" description="Helical" evidence="1">
    <location>
        <begin position="57"/>
        <end position="79"/>
    </location>
</feature>
<keyword evidence="1" id="KW-1133">Transmembrane helix</keyword>
<sequence length="147" mass="16274">MAAVSELGLVSQQLQRGGNGYEKYPGKEFKHDLGLLLFSCIGTLLYLIGHFYTSMGFIMFFTFVFAVFWGTGAGVMFAVTPFRGTNCDADPSTFPPAWQNYVSQCEIVVSIQGVAWALWGLMVLMLAGMIFHACEIRPRKNVSFYGA</sequence>
<dbReference type="VEuPathDB" id="FungiDB:SCHCODRAFT_01101792"/>
<protein>
    <recommendedName>
        <fullName evidence="4">MARVEL domain-containing protein</fullName>
    </recommendedName>
</protein>
<dbReference type="HOGENOM" id="CLU_1510993_0_0_1"/>
<evidence type="ECO:0000256" key="1">
    <source>
        <dbReference type="SAM" id="Phobius"/>
    </source>
</evidence>
<dbReference type="eggNOG" id="ENOG502SVXK">
    <property type="taxonomic scope" value="Eukaryota"/>
</dbReference>
<evidence type="ECO:0000313" key="3">
    <source>
        <dbReference type="Proteomes" id="UP000007431"/>
    </source>
</evidence>
<dbReference type="Proteomes" id="UP000007431">
    <property type="component" value="Unassembled WGS sequence"/>
</dbReference>
<evidence type="ECO:0008006" key="4">
    <source>
        <dbReference type="Google" id="ProtNLM"/>
    </source>
</evidence>
<proteinExistence type="predicted"/>
<keyword evidence="1" id="KW-0812">Transmembrane</keyword>
<dbReference type="GeneID" id="9593997"/>
<dbReference type="InParanoid" id="D8QBE8"/>